<dbReference type="Gene3D" id="3.40.50.300">
    <property type="entry name" value="P-loop containing nucleotide triphosphate hydrolases"/>
    <property type="match status" value="2"/>
</dbReference>
<gene>
    <name evidence="5" type="primary">hslU</name>
    <name evidence="8" type="ORF">AWH48_10780</name>
</gene>
<evidence type="ECO:0000259" key="6">
    <source>
        <dbReference type="SMART" id="SM00382"/>
    </source>
</evidence>
<feature type="domain" description="AAA+ ATPase" evidence="6">
    <location>
        <begin position="53"/>
        <end position="362"/>
    </location>
</feature>
<evidence type="ECO:0000313" key="9">
    <source>
        <dbReference type="Proteomes" id="UP000077271"/>
    </source>
</evidence>
<dbReference type="GO" id="GO:0008233">
    <property type="term" value="F:peptidase activity"/>
    <property type="evidence" value="ECO:0007669"/>
    <property type="project" value="UniProtKB-KW"/>
</dbReference>
<evidence type="ECO:0000256" key="2">
    <source>
        <dbReference type="ARBA" id="ARBA00022741"/>
    </source>
</evidence>
<keyword evidence="3 5" id="KW-0067">ATP-binding</keyword>
<dbReference type="PANTHER" id="PTHR48102:SF3">
    <property type="entry name" value="ATP-DEPENDENT PROTEASE ATPASE SUBUNIT HSLU"/>
    <property type="match status" value="1"/>
</dbReference>
<dbReference type="GO" id="GO:0036402">
    <property type="term" value="F:proteasome-activating activity"/>
    <property type="evidence" value="ECO:0007669"/>
    <property type="project" value="UniProtKB-UniRule"/>
</dbReference>
<comment type="function">
    <text evidence="5">ATPase subunit of a proteasome-like degradation complex; this subunit has chaperone activity. The binding of ATP and its subsequent hydrolysis by HslU are essential for unfolding of protein substrates subsequently hydrolyzed by HslV. HslU recognizes the N-terminal part of its protein substrates and unfolds these before they are guided to HslV for hydrolysis.</text>
</comment>
<evidence type="ECO:0000256" key="3">
    <source>
        <dbReference type="ARBA" id="ARBA00022840"/>
    </source>
</evidence>
<dbReference type="SMART" id="SM01086">
    <property type="entry name" value="ClpB_D2-small"/>
    <property type="match status" value="1"/>
</dbReference>
<feature type="binding site" evidence="5">
    <location>
        <position position="347"/>
    </location>
    <ligand>
        <name>ATP</name>
        <dbReference type="ChEBI" id="CHEBI:30616"/>
    </ligand>
</feature>
<dbReference type="InterPro" id="IPR027417">
    <property type="entry name" value="P-loop_NTPase"/>
</dbReference>
<keyword evidence="8" id="KW-0645">Protease</keyword>
<sequence length="469" mass="52523">MKSNALEMTPRQIVERLDQYIVGQKEAKKAVAVALRNRYRRSLLDEALRDEVIPKNMLMIGPTGVGKTEIARRMAKLAGAPFIKVEATKFTEVGYVGRDVESMVRDLAETAVRLVKEEKMNAVREPAKEAANYRLVELLVPSRKKAASVKNPFEMLFGGTGEQPAETDNTKEDMSLFEKRRVVAEKLAAGELENEVITVEIEEQPPSMFDMFQGSGMEQMGMNMQDALGGLIPKKKKKRKLPVKDARNVLEQEEAQKLIDMDEVTQEALNRAEQTGIIFIDEVDKIAVKGGSQAGANVSREGVQRDILPIVEGSTIVTKYGTVKTDYILFIAAGAFHMSKPSDLIPELQGRFPIRVELEKLTTDDFVRILVEPDNALIKQYKALLETEGIRVEFTDDAVRRLAEIAFHVNGETDNIGARRLHTIMEKLLEDLSFEAPDVTLEQITITPQYVDEKLSAISQNKDLSEFIL</sequence>
<dbReference type="Pfam" id="PF10431">
    <property type="entry name" value="ClpB_D2-small"/>
    <property type="match status" value="1"/>
</dbReference>
<feature type="domain" description="Clp ATPase C-terminal" evidence="7">
    <location>
        <begin position="361"/>
        <end position="457"/>
    </location>
</feature>
<evidence type="ECO:0000313" key="8">
    <source>
        <dbReference type="EMBL" id="OAH53753.1"/>
    </source>
</evidence>
<dbReference type="RefSeq" id="WP_018392339.1">
    <property type="nucleotide sequence ID" value="NZ_LQWZ01000035.1"/>
</dbReference>
<dbReference type="Pfam" id="PF07724">
    <property type="entry name" value="AAA_2"/>
    <property type="match status" value="1"/>
</dbReference>
<feature type="binding site" evidence="5">
    <location>
        <position position="281"/>
    </location>
    <ligand>
        <name>ATP</name>
        <dbReference type="ChEBI" id="CHEBI:30616"/>
    </ligand>
</feature>
<dbReference type="InterPro" id="IPR003593">
    <property type="entry name" value="AAA+_ATPase"/>
</dbReference>
<dbReference type="Pfam" id="PF00004">
    <property type="entry name" value="AAA"/>
    <property type="match status" value="1"/>
</dbReference>
<evidence type="ECO:0000256" key="4">
    <source>
        <dbReference type="ARBA" id="ARBA00023186"/>
    </source>
</evidence>
<feature type="binding site" evidence="5">
    <location>
        <position position="419"/>
    </location>
    <ligand>
        <name>ATP</name>
        <dbReference type="ChEBI" id="CHEBI:30616"/>
    </ligand>
</feature>
<protein>
    <recommendedName>
        <fullName evidence="5">ATP-dependent protease ATPase subunit HslU</fullName>
    </recommendedName>
    <alternativeName>
        <fullName evidence="5">Unfoldase HslU</fullName>
    </alternativeName>
</protein>
<evidence type="ECO:0000256" key="1">
    <source>
        <dbReference type="ARBA" id="ARBA00009771"/>
    </source>
</evidence>
<dbReference type="GO" id="GO:0043335">
    <property type="term" value="P:protein unfolding"/>
    <property type="evidence" value="ECO:0007669"/>
    <property type="project" value="UniProtKB-UniRule"/>
</dbReference>
<accession>A0A177KK49</accession>
<dbReference type="Gene3D" id="1.10.8.60">
    <property type="match status" value="1"/>
</dbReference>
<proteinExistence type="inferred from homology"/>
<dbReference type="NCBIfam" id="TIGR00390">
    <property type="entry name" value="hslU"/>
    <property type="match status" value="1"/>
</dbReference>
<comment type="similarity">
    <text evidence="1 5">Belongs to the ClpX chaperone family. HslU subfamily.</text>
</comment>
<dbReference type="SMART" id="SM00382">
    <property type="entry name" value="AAA"/>
    <property type="match status" value="1"/>
</dbReference>
<keyword evidence="4 5" id="KW-0143">Chaperone</keyword>
<comment type="subunit">
    <text evidence="5">A double ring-shaped homohexamer of HslV is capped on each side by a ring-shaped HslU homohexamer. The assembly of the HslU/HslV complex is dependent on binding of ATP.</text>
</comment>
<dbReference type="GO" id="GO:0016887">
    <property type="term" value="F:ATP hydrolysis activity"/>
    <property type="evidence" value="ECO:0007669"/>
    <property type="project" value="InterPro"/>
</dbReference>
<dbReference type="AlphaFoldDB" id="A0A177KK49"/>
<keyword evidence="8" id="KW-0378">Hydrolase</keyword>
<evidence type="ECO:0000259" key="7">
    <source>
        <dbReference type="SMART" id="SM01086"/>
    </source>
</evidence>
<dbReference type="EMBL" id="LQWZ01000035">
    <property type="protein sequence ID" value="OAH53753.1"/>
    <property type="molecule type" value="Genomic_DNA"/>
</dbReference>
<keyword evidence="5" id="KW-0963">Cytoplasm</keyword>
<organism evidence="8 9">
    <name type="scientific">Domibacillus aminovorans</name>
    <dbReference type="NCBI Taxonomy" id="29332"/>
    <lineage>
        <taxon>Bacteria</taxon>
        <taxon>Bacillati</taxon>
        <taxon>Bacillota</taxon>
        <taxon>Bacilli</taxon>
        <taxon>Bacillales</taxon>
        <taxon>Bacillaceae</taxon>
        <taxon>Domibacillus</taxon>
    </lineage>
</organism>
<keyword evidence="2 5" id="KW-0547">Nucleotide-binding</keyword>
<comment type="subcellular location">
    <subcellularLocation>
        <location evidence="5">Cytoplasm</location>
    </subcellularLocation>
</comment>
<dbReference type="Gene3D" id="1.10.8.10">
    <property type="entry name" value="DNA helicase RuvA subunit, C-terminal domain"/>
    <property type="match status" value="2"/>
</dbReference>
<dbReference type="PANTHER" id="PTHR48102">
    <property type="entry name" value="ATP-DEPENDENT CLP PROTEASE ATP-BINDING SUBUNIT CLPX-LIKE, MITOCHONDRIAL-RELATED"/>
    <property type="match status" value="1"/>
</dbReference>
<comment type="caution">
    <text evidence="8">The sequence shown here is derived from an EMBL/GenBank/DDBJ whole genome shotgun (WGS) entry which is preliminary data.</text>
</comment>
<dbReference type="InterPro" id="IPR003959">
    <property type="entry name" value="ATPase_AAA_core"/>
</dbReference>
<dbReference type="CDD" id="cd19498">
    <property type="entry name" value="RecA-like_HslU"/>
    <property type="match status" value="1"/>
</dbReference>
<feature type="binding site" evidence="5">
    <location>
        <position position="22"/>
    </location>
    <ligand>
        <name>ATP</name>
        <dbReference type="ChEBI" id="CHEBI:30616"/>
    </ligand>
</feature>
<dbReference type="FunFam" id="3.40.50.300:FF:000220">
    <property type="entry name" value="ATP-dependent protease ATPase subunit HslU"/>
    <property type="match status" value="1"/>
</dbReference>
<dbReference type="InterPro" id="IPR004491">
    <property type="entry name" value="HslU"/>
</dbReference>
<name>A0A177KK49_9BACI</name>
<reference evidence="8 9" key="1">
    <citation type="submission" date="2016-01" db="EMBL/GenBank/DDBJ databases">
        <title>Investigation of taxonomic status of Bacillus aminovorans.</title>
        <authorList>
            <person name="Verma A."/>
            <person name="Pal Y."/>
            <person name="Krishnamurthi S."/>
        </authorList>
    </citation>
    <scope>NUCLEOTIDE SEQUENCE [LARGE SCALE GENOMIC DNA]</scope>
    <source>
        <strain evidence="8 9">DSM 4337</strain>
    </source>
</reference>
<dbReference type="NCBIfam" id="NF003544">
    <property type="entry name" value="PRK05201.1"/>
    <property type="match status" value="1"/>
</dbReference>
<evidence type="ECO:0000256" key="5">
    <source>
        <dbReference type="HAMAP-Rule" id="MF_00249"/>
    </source>
</evidence>
<dbReference type="SUPFAM" id="SSF52540">
    <property type="entry name" value="P-loop containing nucleoside triphosphate hydrolases"/>
    <property type="match status" value="1"/>
</dbReference>
<dbReference type="GO" id="GO:0009376">
    <property type="term" value="C:HslUV protease complex"/>
    <property type="evidence" value="ECO:0007669"/>
    <property type="project" value="UniProtKB-UniRule"/>
</dbReference>
<dbReference type="InterPro" id="IPR050052">
    <property type="entry name" value="ATP-dep_Clp_protease_ClpX"/>
</dbReference>
<dbReference type="OrthoDB" id="9804062at2"/>
<dbReference type="InterPro" id="IPR019489">
    <property type="entry name" value="Clp_ATPase_C"/>
</dbReference>
<dbReference type="HAMAP" id="MF_00249">
    <property type="entry name" value="HslU"/>
    <property type="match status" value="1"/>
</dbReference>
<feature type="binding site" evidence="5">
    <location>
        <begin position="64"/>
        <end position="69"/>
    </location>
    <ligand>
        <name>ATP</name>
        <dbReference type="ChEBI" id="CHEBI:30616"/>
    </ligand>
</feature>
<dbReference type="GO" id="GO:0005524">
    <property type="term" value="F:ATP binding"/>
    <property type="evidence" value="ECO:0007669"/>
    <property type="project" value="UniProtKB-UniRule"/>
</dbReference>
<dbReference type="Proteomes" id="UP000077271">
    <property type="component" value="Unassembled WGS sequence"/>
</dbReference>